<organism evidence="2 3">
    <name type="scientific">Coturnix japonica</name>
    <name type="common">Japanese quail</name>
    <name type="synonym">Coturnix coturnix japonica</name>
    <dbReference type="NCBI Taxonomy" id="93934"/>
    <lineage>
        <taxon>Eukaryota</taxon>
        <taxon>Metazoa</taxon>
        <taxon>Chordata</taxon>
        <taxon>Craniata</taxon>
        <taxon>Vertebrata</taxon>
        <taxon>Euteleostomi</taxon>
        <taxon>Archelosauria</taxon>
        <taxon>Archosauria</taxon>
        <taxon>Dinosauria</taxon>
        <taxon>Saurischia</taxon>
        <taxon>Theropoda</taxon>
        <taxon>Coelurosauria</taxon>
        <taxon>Aves</taxon>
        <taxon>Neognathae</taxon>
        <taxon>Galloanserae</taxon>
        <taxon>Galliformes</taxon>
        <taxon>Phasianidae</taxon>
        <taxon>Perdicinae</taxon>
        <taxon>Coturnix</taxon>
    </lineage>
</organism>
<dbReference type="Ensembl" id="ENSCJPT00005026178.1">
    <property type="protein sequence ID" value="ENSCJPP00005018892.1"/>
    <property type="gene ID" value="ENSCJPG00005015329.1"/>
</dbReference>
<dbReference type="Proteomes" id="UP000694412">
    <property type="component" value="Chromosome 7"/>
</dbReference>
<feature type="compositionally biased region" description="Polar residues" evidence="1">
    <location>
        <begin position="1"/>
        <end position="11"/>
    </location>
</feature>
<keyword evidence="3" id="KW-1185">Reference proteome</keyword>
<reference evidence="2" key="3">
    <citation type="submission" date="2025-09" db="UniProtKB">
        <authorList>
            <consortium name="Ensembl"/>
        </authorList>
    </citation>
    <scope>IDENTIFICATION</scope>
</reference>
<reference evidence="2" key="2">
    <citation type="submission" date="2025-08" db="UniProtKB">
        <authorList>
            <consortium name="Ensembl"/>
        </authorList>
    </citation>
    <scope>IDENTIFICATION</scope>
</reference>
<reference evidence="2" key="1">
    <citation type="submission" date="2015-11" db="EMBL/GenBank/DDBJ databases">
        <authorList>
            <consortium name="International Coturnix japonica Genome Analysis Consortium"/>
            <person name="Warren W."/>
            <person name="Burt D.W."/>
            <person name="Antin P.B."/>
            <person name="Lanford R."/>
            <person name="Gros J."/>
            <person name="Wilson R.K."/>
        </authorList>
    </citation>
    <scope>NUCLEOTIDE SEQUENCE [LARGE SCALE GENOMIC DNA]</scope>
</reference>
<accession>A0A8C2TV82</accession>
<proteinExistence type="predicted"/>
<name>A0A8C2TV82_COTJA</name>
<evidence type="ECO:0000313" key="3">
    <source>
        <dbReference type="Proteomes" id="UP000694412"/>
    </source>
</evidence>
<protein>
    <submittedName>
        <fullName evidence="2">Uncharacterized protein</fullName>
    </submittedName>
</protein>
<sequence length="131" mass="14195">NVKVSGSTSHPDFTRCAKQHSTRASSQQRGCHLTPLAQRGQGRGRLAAAPQGLGSAWRLPAQPGAEVGPTPEPHSKFQGNFLFSPLLPDSVRSLNRDIKAAVTCYKHMIQPMEDHVTITIIFTSSSSQCYP</sequence>
<feature type="region of interest" description="Disordered" evidence="1">
    <location>
        <begin position="1"/>
        <end position="73"/>
    </location>
</feature>
<evidence type="ECO:0000256" key="1">
    <source>
        <dbReference type="SAM" id="MobiDB-lite"/>
    </source>
</evidence>
<dbReference type="AlphaFoldDB" id="A0A8C2TV82"/>
<evidence type="ECO:0000313" key="2">
    <source>
        <dbReference type="Ensembl" id="ENSCJPP00005018892.1"/>
    </source>
</evidence>